<feature type="region of interest" description="Disordered" evidence="1">
    <location>
        <begin position="32"/>
        <end position="56"/>
    </location>
</feature>
<keyword evidence="3" id="KW-0378">Hydrolase</keyword>
<organism evidence="3 4">
    <name type="scientific">Metabacillus flavus</name>
    <dbReference type="NCBI Taxonomy" id="2823519"/>
    <lineage>
        <taxon>Bacteria</taxon>
        <taxon>Bacillati</taxon>
        <taxon>Bacillota</taxon>
        <taxon>Bacilli</taxon>
        <taxon>Bacillales</taxon>
        <taxon>Bacillaceae</taxon>
        <taxon>Metabacillus</taxon>
    </lineage>
</organism>
<proteinExistence type="predicted"/>
<accession>A0ABS5LBU2</accession>
<feature type="domain" description="SGNH hydrolase-type esterase" evidence="2">
    <location>
        <begin position="63"/>
        <end position="250"/>
    </location>
</feature>
<evidence type="ECO:0000256" key="1">
    <source>
        <dbReference type="SAM" id="MobiDB-lite"/>
    </source>
</evidence>
<evidence type="ECO:0000313" key="4">
    <source>
        <dbReference type="Proteomes" id="UP000682403"/>
    </source>
</evidence>
<dbReference type="GO" id="GO:0016787">
    <property type="term" value="F:hydrolase activity"/>
    <property type="evidence" value="ECO:0007669"/>
    <property type="project" value="UniProtKB-KW"/>
</dbReference>
<comment type="caution">
    <text evidence="3">The sequence shown here is derived from an EMBL/GenBank/DDBJ whole genome shotgun (WGS) entry which is preliminary data.</text>
</comment>
<dbReference type="InterPro" id="IPR036514">
    <property type="entry name" value="SGNH_hydro_sf"/>
</dbReference>
<keyword evidence="4" id="KW-1185">Reference proteome</keyword>
<dbReference type="Gene3D" id="3.40.50.1110">
    <property type="entry name" value="SGNH hydrolase"/>
    <property type="match status" value="1"/>
</dbReference>
<name>A0ABS5LBU2_9BACI</name>
<evidence type="ECO:0000259" key="2">
    <source>
        <dbReference type="Pfam" id="PF13472"/>
    </source>
</evidence>
<dbReference type="SUPFAM" id="SSF52266">
    <property type="entry name" value="SGNH hydrolase"/>
    <property type="match status" value="1"/>
</dbReference>
<dbReference type="InterPro" id="IPR013830">
    <property type="entry name" value="SGNH_hydro"/>
</dbReference>
<dbReference type="PANTHER" id="PTHR30383:SF27">
    <property type="entry name" value="SPORE GERMINATION LIPASE LIPC"/>
    <property type="match status" value="1"/>
</dbReference>
<gene>
    <name evidence="3" type="ORF">J9317_05395</name>
</gene>
<evidence type="ECO:0000313" key="3">
    <source>
        <dbReference type="EMBL" id="MBS2968190.1"/>
    </source>
</evidence>
<dbReference type="Pfam" id="PF13472">
    <property type="entry name" value="Lipase_GDSL_2"/>
    <property type="match status" value="1"/>
</dbReference>
<dbReference type="Proteomes" id="UP000682403">
    <property type="component" value="Unassembled WGS sequence"/>
</dbReference>
<reference evidence="3 4" key="1">
    <citation type="submission" date="2021-04" db="EMBL/GenBank/DDBJ databases">
        <title>Metabacillus sp. strain KIGAM252 whole genome sequence.</title>
        <authorList>
            <person name="Seo M.-J."/>
            <person name="Cho E.-S."/>
            <person name="Hwang C.Y."/>
            <person name="Yoon D.J."/>
        </authorList>
    </citation>
    <scope>NUCLEOTIDE SEQUENCE [LARGE SCALE GENOMIC DNA]</scope>
    <source>
        <strain evidence="3 4">KIGAM252</strain>
    </source>
</reference>
<dbReference type="EMBL" id="JAGVRK010000001">
    <property type="protein sequence ID" value="MBS2968190.1"/>
    <property type="molecule type" value="Genomic_DNA"/>
</dbReference>
<protein>
    <submittedName>
        <fullName evidence="3">SGNH/GDSL hydrolase family protein</fullName>
    </submittedName>
</protein>
<sequence>MQMKSVKLIAGISLAASILWIGGLGYTMNSQFFQQPDPPAKRSTQPSDNKPAKQDNEYVVVGLGDSLTRGIGDGDGKGYVGYLMNDLRGRSEQKVTLSNLSISGQTSSGLDKQLKQAEIQRQISKADAIVMTIGGNDLFAGGQVMNDLSSKTIEQTRTAFLNRLSGIFKQIRTINPDAAIYYVGLYNPFNDLSDSSVTSGIVREWNFYTANEAAKYKKTVMVPTFDLFEQNVNDYLYSDKFHPNKEGYKLIGERLSSLIVFSEEGKKK</sequence>
<dbReference type="PANTHER" id="PTHR30383">
    <property type="entry name" value="THIOESTERASE 1/PROTEASE 1/LYSOPHOSPHOLIPASE L1"/>
    <property type="match status" value="1"/>
</dbReference>
<dbReference type="CDD" id="cd04506">
    <property type="entry name" value="SGNH_hydrolase_YpmR_like"/>
    <property type="match status" value="1"/>
</dbReference>
<dbReference type="InterPro" id="IPR051532">
    <property type="entry name" value="Ester_Hydrolysis_Enzymes"/>
</dbReference>